<feature type="chain" id="PRO_5032470259" evidence="1">
    <location>
        <begin position="18"/>
        <end position="282"/>
    </location>
</feature>
<dbReference type="EMBL" id="JAAIUW010000003">
    <property type="protein sequence ID" value="KAF7838845.1"/>
    <property type="molecule type" value="Genomic_DNA"/>
</dbReference>
<dbReference type="PANTHER" id="PTHR31286:SF167">
    <property type="entry name" value="OS09G0268800 PROTEIN"/>
    <property type="match status" value="1"/>
</dbReference>
<evidence type="ECO:0000313" key="5">
    <source>
        <dbReference type="Proteomes" id="UP000634136"/>
    </source>
</evidence>
<comment type="caution">
    <text evidence="4">The sequence shown here is derived from an EMBL/GenBank/DDBJ whole genome shotgun (WGS) entry which is preliminary data.</text>
</comment>
<keyword evidence="5" id="KW-1185">Reference proteome</keyword>
<organism evidence="4 5">
    <name type="scientific">Senna tora</name>
    <dbReference type="NCBI Taxonomy" id="362788"/>
    <lineage>
        <taxon>Eukaryota</taxon>
        <taxon>Viridiplantae</taxon>
        <taxon>Streptophyta</taxon>
        <taxon>Embryophyta</taxon>
        <taxon>Tracheophyta</taxon>
        <taxon>Spermatophyta</taxon>
        <taxon>Magnoliopsida</taxon>
        <taxon>eudicotyledons</taxon>
        <taxon>Gunneridae</taxon>
        <taxon>Pentapetalae</taxon>
        <taxon>rosids</taxon>
        <taxon>fabids</taxon>
        <taxon>Fabales</taxon>
        <taxon>Fabaceae</taxon>
        <taxon>Caesalpinioideae</taxon>
        <taxon>Cassia clade</taxon>
        <taxon>Senna</taxon>
    </lineage>
</organism>
<feature type="domain" description="Reverse transcriptase zinc-binding" evidence="2">
    <location>
        <begin position="21"/>
        <end position="78"/>
    </location>
</feature>
<keyword evidence="1" id="KW-0732">Signal</keyword>
<evidence type="ECO:0000259" key="2">
    <source>
        <dbReference type="Pfam" id="PF13966"/>
    </source>
</evidence>
<keyword evidence="4" id="KW-0808">Transferase</keyword>
<sequence>MLIVVFLLPTLASRAYGELRQPQKIKTFLWKSCKAALPTKASLVRRKLGTDSLCPICGREDESMEHLFLLCHGPKLVWSGSKFQWNKGEASGNLKSLKRCIYLKLDQVPRSEIIVEQRQFWQNCLVAVLIDDGHVKEEQLAGSINKYWLMQDQVRVVGRKKNTFVLEFNNPFDMNFMVEEGPWEVQNKLLVLDHWQPNVILDEYKVVSFPLWVEFWGFPLEYYSSYVAEHVGELVGEVVQVDFSDQGFRNLRYLKVRVNIDPSKPLLMGFYVLLDNGRAIWI</sequence>
<feature type="signal peptide" evidence="1">
    <location>
        <begin position="1"/>
        <end position="17"/>
    </location>
</feature>
<feature type="domain" description="DUF4283" evidence="3">
    <location>
        <begin position="119"/>
        <end position="202"/>
    </location>
</feature>
<dbReference type="InterPro" id="IPR040256">
    <property type="entry name" value="At4g02000-like"/>
</dbReference>
<gene>
    <name evidence="4" type="ORF">G2W53_007327</name>
</gene>
<dbReference type="Pfam" id="PF14111">
    <property type="entry name" value="DUF4283"/>
    <property type="match status" value="1"/>
</dbReference>
<reference evidence="4" key="1">
    <citation type="submission" date="2020-09" db="EMBL/GenBank/DDBJ databases">
        <title>Genome-Enabled Discovery of Anthraquinone Biosynthesis in Senna tora.</title>
        <authorList>
            <person name="Kang S.-H."/>
            <person name="Pandey R.P."/>
            <person name="Lee C.-M."/>
            <person name="Sim J.-S."/>
            <person name="Jeong J.-T."/>
            <person name="Choi B.-S."/>
            <person name="Jung M."/>
            <person name="Ginzburg D."/>
            <person name="Zhao K."/>
            <person name="Won S.Y."/>
            <person name="Oh T.-J."/>
            <person name="Yu Y."/>
            <person name="Kim N.-H."/>
            <person name="Lee O.R."/>
            <person name="Lee T.-H."/>
            <person name="Bashyal P."/>
            <person name="Kim T.-S."/>
            <person name="Lee W.-H."/>
            <person name="Kawkins C."/>
            <person name="Kim C.-K."/>
            <person name="Kim J.S."/>
            <person name="Ahn B.O."/>
            <person name="Rhee S.Y."/>
            <person name="Sohng J.K."/>
        </authorList>
    </citation>
    <scope>NUCLEOTIDE SEQUENCE</scope>
    <source>
        <tissue evidence="4">Leaf</tissue>
    </source>
</reference>
<keyword evidence="4" id="KW-0670">Pyruvate</keyword>
<evidence type="ECO:0000259" key="3">
    <source>
        <dbReference type="Pfam" id="PF14111"/>
    </source>
</evidence>
<dbReference type="InterPro" id="IPR025558">
    <property type="entry name" value="DUF4283"/>
</dbReference>
<dbReference type="InterPro" id="IPR026960">
    <property type="entry name" value="RVT-Znf"/>
</dbReference>
<evidence type="ECO:0000313" key="4">
    <source>
        <dbReference type="EMBL" id="KAF7838845.1"/>
    </source>
</evidence>
<proteinExistence type="predicted"/>
<dbReference type="Proteomes" id="UP000634136">
    <property type="component" value="Unassembled WGS sequence"/>
</dbReference>
<dbReference type="AlphaFoldDB" id="A0A835CFK3"/>
<dbReference type="GO" id="GO:0016740">
    <property type="term" value="F:transferase activity"/>
    <property type="evidence" value="ECO:0007669"/>
    <property type="project" value="UniProtKB-KW"/>
</dbReference>
<name>A0A835CFK3_9FABA</name>
<evidence type="ECO:0000256" key="1">
    <source>
        <dbReference type="SAM" id="SignalP"/>
    </source>
</evidence>
<dbReference type="Pfam" id="PF13966">
    <property type="entry name" value="zf-RVT"/>
    <property type="match status" value="1"/>
</dbReference>
<dbReference type="PANTHER" id="PTHR31286">
    <property type="entry name" value="GLYCINE-RICH CELL WALL STRUCTURAL PROTEIN 1.8-LIKE"/>
    <property type="match status" value="1"/>
</dbReference>
<accession>A0A835CFK3</accession>
<protein>
    <submittedName>
        <fullName evidence="4">Pyruvate carboxyltransferase</fullName>
    </submittedName>
</protein>
<dbReference type="OrthoDB" id="1743559at2759"/>